<dbReference type="RefSeq" id="WP_164039944.1">
    <property type="nucleotide sequence ID" value="NZ_JAAGNZ010000001.1"/>
</dbReference>
<gene>
    <name evidence="1" type="ORF">GK091_15355</name>
</gene>
<comment type="caution">
    <text evidence="1">The sequence shown here is derived from an EMBL/GenBank/DDBJ whole genome shotgun (WGS) entry which is preliminary data.</text>
</comment>
<name>A0A6M0IJ33_9BACT</name>
<dbReference type="AlphaFoldDB" id="A0A6M0IJ33"/>
<protein>
    <submittedName>
        <fullName evidence="1">Uncharacterized protein</fullName>
    </submittedName>
</protein>
<reference evidence="1 2" key="1">
    <citation type="submission" date="2020-02" db="EMBL/GenBank/DDBJ databases">
        <title>Draft genome sequence of two Spirosoma agri KCTC 52727 and Spirosoma terrae KCTC 52035.</title>
        <authorList>
            <person name="Rojas J."/>
            <person name="Ambika Manirajan B."/>
            <person name="Ratering S."/>
            <person name="Suarez C."/>
            <person name="Schnell S."/>
        </authorList>
    </citation>
    <scope>NUCLEOTIDE SEQUENCE [LARGE SCALE GENOMIC DNA]</scope>
    <source>
        <strain evidence="1 2">KCTC 52727</strain>
    </source>
</reference>
<dbReference type="Proteomes" id="UP000477386">
    <property type="component" value="Unassembled WGS sequence"/>
</dbReference>
<keyword evidence="2" id="KW-1185">Reference proteome</keyword>
<proteinExistence type="predicted"/>
<accession>A0A6M0IJ33</accession>
<evidence type="ECO:0000313" key="2">
    <source>
        <dbReference type="Proteomes" id="UP000477386"/>
    </source>
</evidence>
<organism evidence="1 2">
    <name type="scientific">Spirosoma agri</name>
    <dbReference type="NCBI Taxonomy" id="1987381"/>
    <lineage>
        <taxon>Bacteria</taxon>
        <taxon>Pseudomonadati</taxon>
        <taxon>Bacteroidota</taxon>
        <taxon>Cytophagia</taxon>
        <taxon>Cytophagales</taxon>
        <taxon>Cytophagaceae</taxon>
        <taxon>Spirosoma</taxon>
    </lineage>
</organism>
<sequence length="65" mass="7271">MPQEEKQALADQIRQKATELNDLVKTATDAGLTVDLTTPDIYQSLIRGAQPSIKIDIREIQTTKF</sequence>
<dbReference type="EMBL" id="JAAGNZ010000001">
    <property type="protein sequence ID" value="NEU68268.1"/>
    <property type="molecule type" value="Genomic_DNA"/>
</dbReference>
<evidence type="ECO:0000313" key="1">
    <source>
        <dbReference type="EMBL" id="NEU68268.1"/>
    </source>
</evidence>